<proteinExistence type="predicted"/>
<evidence type="ECO:0000313" key="1">
    <source>
        <dbReference type="EMBL" id="KFM81930.1"/>
    </source>
</evidence>
<organism evidence="1 2">
    <name type="scientific">Stegodyphus mimosarum</name>
    <name type="common">African social velvet spider</name>
    <dbReference type="NCBI Taxonomy" id="407821"/>
    <lineage>
        <taxon>Eukaryota</taxon>
        <taxon>Metazoa</taxon>
        <taxon>Ecdysozoa</taxon>
        <taxon>Arthropoda</taxon>
        <taxon>Chelicerata</taxon>
        <taxon>Arachnida</taxon>
        <taxon>Araneae</taxon>
        <taxon>Araneomorphae</taxon>
        <taxon>Entelegynae</taxon>
        <taxon>Eresoidea</taxon>
        <taxon>Eresidae</taxon>
        <taxon>Stegodyphus</taxon>
    </lineage>
</organism>
<dbReference type="AlphaFoldDB" id="A0A087UX41"/>
<protein>
    <submittedName>
        <fullName evidence="1">Uncharacterized protein</fullName>
    </submittedName>
</protein>
<evidence type="ECO:0000313" key="2">
    <source>
        <dbReference type="Proteomes" id="UP000054359"/>
    </source>
</evidence>
<accession>A0A087UX41</accession>
<reference evidence="1 2" key="1">
    <citation type="submission" date="2013-11" db="EMBL/GenBank/DDBJ databases">
        <title>Genome sequencing of Stegodyphus mimosarum.</title>
        <authorList>
            <person name="Bechsgaard J."/>
        </authorList>
    </citation>
    <scope>NUCLEOTIDE SEQUENCE [LARGE SCALE GENOMIC DNA]</scope>
</reference>
<sequence>MTQSPDALIGSINLHMELATKKREVSHLVDEMQRLQSSINNLK</sequence>
<dbReference type="EMBL" id="KK122099">
    <property type="protein sequence ID" value="KFM81930.1"/>
    <property type="molecule type" value="Genomic_DNA"/>
</dbReference>
<gene>
    <name evidence="1" type="ORF">X975_11651</name>
</gene>
<dbReference type="OrthoDB" id="10501451at2759"/>
<dbReference type="Proteomes" id="UP000054359">
    <property type="component" value="Unassembled WGS sequence"/>
</dbReference>
<feature type="non-terminal residue" evidence="1">
    <location>
        <position position="43"/>
    </location>
</feature>
<keyword evidence="2" id="KW-1185">Reference proteome</keyword>
<name>A0A087UX41_STEMI</name>